<evidence type="ECO:0000259" key="4">
    <source>
        <dbReference type="PROSITE" id="PS51206"/>
    </source>
</evidence>
<dbReference type="Gene3D" id="3.40.50.300">
    <property type="entry name" value="P-loop containing nucleotide triphosphate hydrolases"/>
    <property type="match status" value="1"/>
</dbReference>
<organism evidence="5 6">
    <name type="scientific">Klebsormidium nitens</name>
    <name type="common">Green alga</name>
    <name type="synonym">Ulothrix nitens</name>
    <dbReference type="NCBI Taxonomy" id="105231"/>
    <lineage>
        <taxon>Eukaryota</taxon>
        <taxon>Viridiplantae</taxon>
        <taxon>Streptophyta</taxon>
        <taxon>Klebsormidiophyceae</taxon>
        <taxon>Klebsormidiales</taxon>
        <taxon>Klebsormidiaceae</taxon>
        <taxon>Klebsormidium</taxon>
    </lineage>
</organism>
<reference evidence="5 6" key="1">
    <citation type="journal article" date="2014" name="Nat. Commun.">
        <title>Klebsormidium flaccidum genome reveals primary factors for plant terrestrial adaptation.</title>
        <authorList>
            <person name="Hori K."/>
            <person name="Maruyama F."/>
            <person name="Fujisawa T."/>
            <person name="Togashi T."/>
            <person name="Yamamoto N."/>
            <person name="Seo M."/>
            <person name="Sato S."/>
            <person name="Yamada T."/>
            <person name="Mori H."/>
            <person name="Tajima N."/>
            <person name="Moriyama T."/>
            <person name="Ikeuchi M."/>
            <person name="Watanabe M."/>
            <person name="Wada H."/>
            <person name="Kobayashi K."/>
            <person name="Saito M."/>
            <person name="Masuda T."/>
            <person name="Sasaki-Sekimoto Y."/>
            <person name="Mashiguchi K."/>
            <person name="Awai K."/>
            <person name="Shimojima M."/>
            <person name="Masuda S."/>
            <person name="Iwai M."/>
            <person name="Nobusawa T."/>
            <person name="Narise T."/>
            <person name="Kondo S."/>
            <person name="Saito H."/>
            <person name="Sato R."/>
            <person name="Murakawa M."/>
            <person name="Ihara Y."/>
            <person name="Oshima-Yamada Y."/>
            <person name="Ohtaka K."/>
            <person name="Satoh M."/>
            <person name="Sonobe K."/>
            <person name="Ishii M."/>
            <person name="Ohtani R."/>
            <person name="Kanamori-Sato M."/>
            <person name="Honoki R."/>
            <person name="Miyazaki D."/>
            <person name="Mochizuki H."/>
            <person name="Umetsu J."/>
            <person name="Higashi K."/>
            <person name="Shibata D."/>
            <person name="Kamiya Y."/>
            <person name="Sato N."/>
            <person name="Nakamura Y."/>
            <person name="Tabata S."/>
            <person name="Ida S."/>
            <person name="Kurokawa K."/>
            <person name="Ohta H."/>
        </authorList>
    </citation>
    <scope>NUCLEOTIDE SEQUENCE [LARGE SCALE GENOMIC DNA]</scope>
    <source>
        <strain evidence="5 6">NIES-2285</strain>
    </source>
</reference>
<dbReference type="Proteomes" id="UP000054558">
    <property type="component" value="Unassembled WGS sequence"/>
</dbReference>
<dbReference type="PANTHER" id="PTHR35372:SF2">
    <property type="entry name" value="SF3 HELICASE DOMAIN-CONTAINING PROTEIN"/>
    <property type="match status" value="1"/>
</dbReference>
<dbReference type="PROSITE" id="PS51206">
    <property type="entry name" value="SF3_HELICASE_1"/>
    <property type="match status" value="1"/>
</dbReference>
<evidence type="ECO:0000313" key="6">
    <source>
        <dbReference type="Proteomes" id="UP000054558"/>
    </source>
</evidence>
<dbReference type="InterPro" id="IPR006500">
    <property type="entry name" value="Helicase_put_C_phage/plasmid"/>
</dbReference>
<evidence type="ECO:0000256" key="3">
    <source>
        <dbReference type="ARBA" id="ARBA00022840"/>
    </source>
</evidence>
<dbReference type="OrthoDB" id="2375545at2759"/>
<keyword evidence="2" id="KW-0378">Hydrolase</keyword>
<dbReference type="InterPro" id="IPR051620">
    <property type="entry name" value="ORF904-like_C"/>
</dbReference>
<dbReference type="AlphaFoldDB" id="A0A1Y1IJS1"/>
<dbReference type="InterPro" id="IPR027417">
    <property type="entry name" value="P-loop_NTPase"/>
</dbReference>
<dbReference type="PANTHER" id="PTHR35372">
    <property type="entry name" value="ATP BINDING PROTEIN-RELATED"/>
    <property type="match status" value="1"/>
</dbReference>
<dbReference type="InterPro" id="IPR014015">
    <property type="entry name" value="Helicase_SF3_DNA-vir"/>
</dbReference>
<name>A0A1Y1IJS1_KLENI</name>
<keyword evidence="6" id="KW-1185">Reference proteome</keyword>
<accession>A0A1Y1IJS1</accession>
<dbReference type="GO" id="GO:0016787">
    <property type="term" value="F:hydrolase activity"/>
    <property type="evidence" value="ECO:0007669"/>
    <property type="project" value="UniProtKB-KW"/>
</dbReference>
<sequence>MYSKCRRLWHDGKEWWMWEGKRFQTASQARVRYIIMHQLSTVYKRVRVELSEELAGTTNKERAAELEALLRNLKSYNCSHEVDSTLKIMEGEMYLCLASELDGDPDILNVRNGVIDLRTGQLDVHRPAYGCTMIADVDYKGLDHPSPTVDNFLNDIFNEDRALIYFMQRLWGYSINGRTTAELMVFLLGIGGNGKGVCKQMLEATLGDYYGVMAKDAVVKSPGQRPPSKGGATGYLAELRGLRVAITDETSPGERVDLGLVLLMTGGGKVTARLLYKNNVAFRCSHTPFNQTNYDPEIPLTLAKQNNIDRRLIVVRFPNEYVTENKFDASNPSHRLVDSGLKDRMETMVVREEFLSFLVRGSVAWYENPDVLKTHPPAVQAARNAWLQKGDKLQVFLREHCVMDPNETAERDLSVVWEEEFWVRFQVYAGMKIPKEELARQMGEKGYPRRKRRSETGNPDSGRALCYLGFKCEY</sequence>
<dbReference type="EMBL" id="DF237426">
    <property type="protein sequence ID" value="GAQ88996.1"/>
    <property type="molecule type" value="Genomic_DNA"/>
</dbReference>
<dbReference type="SMART" id="SM00885">
    <property type="entry name" value="D5_N"/>
    <property type="match status" value="1"/>
</dbReference>
<dbReference type="NCBIfam" id="TIGR01613">
    <property type="entry name" value="primase_Cterm"/>
    <property type="match status" value="1"/>
</dbReference>
<evidence type="ECO:0000256" key="2">
    <source>
        <dbReference type="ARBA" id="ARBA00022801"/>
    </source>
</evidence>
<dbReference type="GO" id="GO:0005524">
    <property type="term" value="F:ATP binding"/>
    <property type="evidence" value="ECO:0007669"/>
    <property type="project" value="UniProtKB-KW"/>
</dbReference>
<keyword evidence="3" id="KW-0067">ATP-binding</keyword>
<gene>
    <name evidence="5" type="ORF">KFL_004770035</name>
</gene>
<dbReference type="Pfam" id="PF08706">
    <property type="entry name" value="D5_N"/>
    <property type="match status" value="1"/>
</dbReference>
<evidence type="ECO:0000313" key="5">
    <source>
        <dbReference type="EMBL" id="GAQ88996.1"/>
    </source>
</evidence>
<protein>
    <recommendedName>
        <fullName evidence="4">SF3 helicase domain-containing protein</fullName>
    </recommendedName>
</protein>
<feature type="domain" description="SF3 helicase" evidence="4">
    <location>
        <begin position="162"/>
        <end position="330"/>
    </location>
</feature>
<evidence type="ECO:0000256" key="1">
    <source>
        <dbReference type="ARBA" id="ARBA00022741"/>
    </source>
</evidence>
<keyword evidence="1" id="KW-0547">Nucleotide-binding</keyword>
<proteinExistence type="predicted"/>
<dbReference type="InterPro" id="IPR014818">
    <property type="entry name" value="Phage/plasmid_primase_P4_C"/>
</dbReference>